<sequence>VLCVYGDDNLISVHEYVKPYFDGTKLKNFLANHNITITDGIDKTSVTLQFRKLAECDFLKRNFKQVSNCFVDAPEDKASLWSQLHSC</sequence>
<organism evidence="2">
    <name type="scientific">uncultured virus</name>
    <dbReference type="NCBI Taxonomy" id="340016"/>
    <lineage>
        <taxon>Viruses</taxon>
        <taxon>environmental samples</taxon>
    </lineage>
</organism>
<reference evidence="2" key="1">
    <citation type="submission" date="2011-08" db="EMBL/GenBank/DDBJ databases">
        <title>Detection of Members of the Secoviridae in the Tallgrass Prairie Preserve, Osage County, Oklahoma USA.</title>
        <authorList>
            <person name="Thapa V."/>
            <person name="Melcher U."/>
            <person name="Wiley G.B."/>
            <person name="Doust A."/>
            <person name="Roe B.A."/>
            <person name="Palmer M.W."/>
            <person name="Roewe K."/>
            <person name="Shen G."/>
            <person name="Roossinck M.J."/>
        </authorList>
    </citation>
    <scope>NUCLEOTIDE SEQUENCE</scope>
</reference>
<dbReference type="EMBL" id="JN661361">
    <property type="protein sequence ID" value="AEX31047.1"/>
    <property type="molecule type" value="Genomic_RNA"/>
</dbReference>
<dbReference type="Gene3D" id="3.30.70.270">
    <property type="match status" value="1"/>
</dbReference>
<feature type="non-terminal residue" evidence="2">
    <location>
        <position position="87"/>
    </location>
</feature>
<evidence type="ECO:0000313" key="2">
    <source>
        <dbReference type="EMBL" id="AEX31047.1"/>
    </source>
</evidence>
<dbReference type="GO" id="GO:0003968">
    <property type="term" value="F:RNA-directed RNA polymerase activity"/>
    <property type="evidence" value="ECO:0007669"/>
    <property type="project" value="InterPro"/>
</dbReference>
<dbReference type="InterPro" id="IPR043502">
    <property type="entry name" value="DNA/RNA_pol_sf"/>
</dbReference>
<accession>H2E088</accession>
<dbReference type="GO" id="GO:0006351">
    <property type="term" value="P:DNA-templated transcription"/>
    <property type="evidence" value="ECO:0007669"/>
    <property type="project" value="InterPro"/>
</dbReference>
<feature type="non-terminal residue" evidence="2">
    <location>
        <position position="1"/>
    </location>
</feature>
<name>H2E088_9VIRU</name>
<dbReference type="InterPro" id="IPR001205">
    <property type="entry name" value="RNA-dir_pol_C"/>
</dbReference>
<dbReference type="InterPro" id="IPR043128">
    <property type="entry name" value="Rev_trsase/Diguanyl_cyclase"/>
</dbReference>
<dbReference type="Pfam" id="PF00680">
    <property type="entry name" value="RdRP_1"/>
    <property type="match status" value="1"/>
</dbReference>
<dbReference type="GO" id="GO:0003723">
    <property type="term" value="F:RNA binding"/>
    <property type="evidence" value="ECO:0007669"/>
    <property type="project" value="InterPro"/>
</dbReference>
<dbReference type="SUPFAM" id="SSF56672">
    <property type="entry name" value="DNA/RNA polymerases"/>
    <property type="match status" value="1"/>
</dbReference>
<evidence type="ECO:0000259" key="1">
    <source>
        <dbReference type="Pfam" id="PF00680"/>
    </source>
</evidence>
<feature type="domain" description="RNA-directed RNA polymerase C-terminal" evidence="1">
    <location>
        <begin position="2"/>
        <end position="85"/>
    </location>
</feature>
<protein>
    <submittedName>
        <fullName evidence="2">Polyprotein</fullName>
    </submittedName>
</protein>
<proteinExistence type="predicted"/>